<dbReference type="EMBL" id="AP023356">
    <property type="protein sequence ID" value="BCJ40693.1"/>
    <property type="molecule type" value="Genomic_DNA"/>
</dbReference>
<protein>
    <recommendedName>
        <fullName evidence="3">DUF4232 domain-containing protein</fullName>
    </recommendedName>
</protein>
<proteinExistence type="predicted"/>
<feature type="compositionally biased region" description="Low complexity" evidence="1">
    <location>
        <begin position="44"/>
        <end position="59"/>
    </location>
</feature>
<dbReference type="InterPro" id="IPR025326">
    <property type="entry name" value="DUF4232"/>
</dbReference>
<evidence type="ECO:0000256" key="2">
    <source>
        <dbReference type="SAM" id="SignalP"/>
    </source>
</evidence>
<keyword evidence="2" id="KW-0732">Signal</keyword>
<gene>
    <name evidence="4" type="ORF">Aiant_13500</name>
</gene>
<evidence type="ECO:0000256" key="1">
    <source>
        <dbReference type="SAM" id="MobiDB-lite"/>
    </source>
</evidence>
<feature type="signal peptide" evidence="2">
    <location>
        <begin position="1"/>
        <end position="29"/>
    </location>
</feature>
<feature type="domain" description="DUF4232" evidence="3">
    <location>
        <begin position="61"/>
        <end position="200"/>
    </location>
</feature>
<evidence type="ECO:0000259" key="3">
    <source>
        <dbReference type="Pfam" id="PF14016"/>
    </source>
</evidence>
<name>A0ABN6C6I2_9ACTN</name>
<feature type="chain" id="PRO_5045469342" description="DUF4232 domain-containing protein" evidence="2">
    <location>
        <begin position="30"/>
        <end position="212"/>
    </location>
</feature>
<evidence type="ECO:0000313" key="4">
    <source>
        <dbReference type="EMBL" id="BCJ40693.1"/>
    </source>
</evidence>
<keyword evidence="5" id="KW-1185">Reference proteome</keyword>
<evidence type="ECO:0000313" key="5">
    <source>
        <dbReference type="Proteomes" id="UP000676967"/>
    </source>
</evidence>
<dbReference type="RefSeq" id="WP_189335101.1">
    <property type="nucleotide sequence ID" value="NZ_AP023356.1"/>
</dbReference>
<organism evidence="4 5">
    <name type="scientific">Actinoplanes ianthinogenes</name>
    <dbReference type="NCBI Taxonomy" id="122358"/>
    <lineage>
        <taxon>Bacteria</taxon>
        <taxon>Bacillati</taxon>
        <taxon>Actinomycetota</taxon>
        <taxon>Actinomycetes</taxon>
        <taxon>Micromonosporales</taxon>
        <taxon>Micromonosporaceae</taxon>
        <taxon>Actinoplanes</taxon>
    </lineage>
</organism>
<sequence>MIGIQACRRAVPLAAVVLLAGCAPQPIGTADGDATTPSPPPPSASAGTPSGAPSPSTAPTCPPEGVRLEQGGGDAAAGLRVLSITLVNCGTETYRLKGYPAVQALDEDRAPLDVRVLNGVTEILGTMPWDGPPQPVTLRPGRRAGFALAWRSTYDDISKPPANGKYLRIAPLAGRPAQTLEPDGPLDFGSTGRFAVSAWQPSADPTEAPAKR</sequence>
<accession>A0ABN6C6I2</accession>
<reference evidence="4 5" key="1">
    <citation type="submission" date="2020-08" db="EMBL/GenBank/DDBJ databases">
        <title>Whole genome shotgun sequence of Actinoplanes ianthinogenes NBRC 13996.</title>
        <authorList>
            <person name="Komaki H."/>
            <person name="Tamura T."/>
        </authorList>
    </citation>
    <scope>NUCLEOTIDE SEQUENCE [LARGE SCALE GENOMIC DNA]</scope>
    <source>
        <strain evidence="4 5">NBRC 13996</strain>
    </source>
</reference>
<dbReference type="Proteomes" id="UP000676967">
    <property type="component" value="Chromosome"/>
</dbReference>
<dbReference type="Pfam" id="PF14016">
    <property type="entry name" value="DUF4232"/>
    <property type="match status" value="1"/>
</dbReference>
<feature type="region of interest" description="Disordered" evidence="1">
    <location>
        <begin position="29"/>
        <end position="70"/>
    </location>
</feature>